<dbReference type="EMBL" id="KQ087233">
    <property type="protein sequence ID" value="KLT40507.1"/>
    <property type="molecule type" value="Genomic_DNA"/>
</dbReference>
<gene>
    <name evidence="6" type="ORF">CC85DRAFT_147886</name>
</gene>
<dbReference type="PANTHER" id="PTHR43827:SF3">
    <property type="entry name" value="NADP-DEPENDENT OXIDOREDUCTASE DOMAIN-CONTAINING PROTEIN"/>
    <property type="match status" value="1"/>
</dbReference>
<dbReference type="CDD" id="cd19071">
    <property type="entry name" value="AKR_AKR1-5-like"/>
    <property type="match status" value="1"/>
</dbReference>
<reference evidence="6 7" key="1">
    <citation type="submission" date="2015-03" db="EMBL/GenBank/DDBJ databases">
        <title>Genomics and transcriptomics of the oil-accumulating basidiomycete yeast T. oleaginosus allow insights into substrate utilization and the diverse evolutionary trajectories of mating systems in fungi.</title>
        <authorList>
            <consortium name="DOE Joint Genome Institute"/>
            <person name="Kourist R."/>
            <person name="Kracht O."/>
            <person name="Bracharz F."/>
            <person name="Lipzen A."/>
            <person name="Nolan M."/>
            <person name="Ohm R."/>
            <person name="Grigoriev I."/>
            <person name="Sun S."/>
            <person name="Heitman J."/>
            <person name="Bruck T."/>
            <person name="Nowrousian M."/>
        </authorList>
    </citation>
    <scope>NUCLEOTIDE SEQUENCE [LARGE SCALE GENOMIC DNA]</scope>
    <source>
        <strain evidence="6 7">IBC0246</strain>
    </source>
</reference>
<keyword evidence="7" id="KW-1185">Reference proteome</keyword>
<keyword evidence="2" id="KW-0521">NADP</keyword>
<dbReference type="GO" id="GO:0016616">
    <property type="term" value="F:oxidoreductase activity, acting on the CH-OH group of donors, NAD or NADP as acceptor"/>
    <property type="evidence" value="ECO:0007669"/>
    <property type="project" value="UniProtKB-ARBA"/>
</dbReference>
<dbReference type="Proteomes" id="UP000053611">
    <property type="component" value="Unassembled WGS sequence"/>
</dbReference>
<evidence type="ECO:0000313" key="7">
    <source>
        <dbReference type="Proteomes" id="UP000053611"/>
    </source>
</evidence>
<dbReference type="STRING" id="879819.A0A0J0XHM3"/>
<feature type="binding site" evidence="4">
    <location>
        <position position="119"/>
    </location>
    <ligand>
        <name>substrate</name>
    </ligand>
</feature>
<accession>A0A0J0XHM3</accession>
<evidence type="ECO:0000313" key="6">
    <source>
        <dbReference type="EMBL" id="KLT40507.1"/>
    </source>
</evidence>
<organism evidence="6 7">
    <name type="scientific">Cutaneotrichosporon oleaginosum</name>
    <dbReference type="NCBI Taxonomy" id="879819"/>
    <lineage>
        <taxon>Eukaryota</taxon>
        <taxon>Fungi</taxon>
        <taxon>Dikarya</taxon>
        <taxon>Basidiomycota</taxon>
        <taxon>Agaricomycotina</taxon>
        <taxon>Tremellomycetes</taxon>
        <taxon>Trichosporonales</taxon>
        <taxon>Trichosporonaceae</taxon>
        <taxon>Cutaneotrichosporon</taxon>
    </lineage>
</organism>
<evidence type="ECO:0000259" key="5">
    <source>
        <dbReference type="Pfam" id="PF00248"/>
    </source>
</evidence>
<evidence type="ECO:0000256" key="2">
    <source>
        <dbReference type="ARBA" id="ARBA00022857"/>
    </source>
</evidence>
<comment type="similarity">
    <text evidence="1">Belongs to the aldo/keto reductase family.</text>
</comment>
<dbReference type="InterPro" id="IPR020471">
    <property type="entry name" value="AKR"/>
</dbReference>
<evidence type="ECO:0000256" key="3">
    <source>
        <dbReference type="ARBA" id="ARBA00023002"/>
    </source>
</evidence>
<dbReference type="PIRSF" id="PIRSF000097">
    <property type="entry name" value="AKR"/>
    <property type="match status" value="1"/>
</dbReference>
<sequence>MRASRPLASLARRIMVRAAPSQLTQMNDGCAIPQLGLGTAKMSDAEAYTATRAALDAGYRHIAMSETSDAAVGRALRDSGIPRADVFLTYLSPSLRTALDRAALSYVDLTLLSSQGGPHARAEGWITLVEARRKGLTRSVGVSGYGMLHLAEVVEMVRRAGEDGPGAAMPAVNRLAVHPLARKMDVVEMCAEMGTAVYAEAGGRVEHSVIAKMAEKYGQSPEQVVLRWGIQHDHIVTPESAVPEHIAANAQVFDFEIAPEDMAELDGLNEERESDLWADE</sequence>
<dbReference type="SUPFAM" id="SSF51430">
    <property type="entry name" value="NAD(P)-linked oxidoreductase"/>
    <property type="match status" value="1"/>
</dbReference>
<dbReference type="GeneID" id="28980167"/>
<dbReference type="PANTHER" id="PTHR43827">
    <property type="entry name" value="2,5-DIKETO-D-GLUCONIC ACID REDUCTASE"/>
    <property type="match status" value="1"/>
</dbReference>
<dbReference type="PRINTS" id="PR00069">
    <property type="entry name" value="ALDKETRDTASE"/>
</dbReference>
<protein>
    <submittedName>
        <fullName evidence="6">Aldo/keto reductase</fullName>
    </submittedName>
</protein>
<evidence type="ECO:0000256" key="1">
    <source>
        <dbReference type="ARBA" id="ARBA00007905"/>
    </source>
</evidence>
<feature type="domain" description="NADP-dependent oxidoreductase" evidence="5">
    <location>
        <begin position="210"/>
        <end position="270"/>
    </location>
</feature>
<keyword evidence="3" id="KW-0560">Oxidoreductase</keyword>
<name>A0A0J0XHM3_9TREE</name>
<proteinExistence type="inferred from homology"/>
<dbReference type="InterPro" id="IPR036812">
    <property type="entry name" value="NAD(P)_OxRdtase_dom_sf"/>
</dbReference>
<dbReference type="InterPro" id="IPR023210">
    <property type="entry name" value="NADP_OxRdtase_dom"/>
</dbReference>
<dbReference type="AlphaFoldDB" id="A0A0J0XHM3"/>
<evidence type="ECO:0000256" key="4">
    <source>
        <dbReference type="PIRSR" id="PIRSR000097-2"/>
    </source>
</evidence>
<dbReference type="RefSeq" id="XP_018276998.1">
    <property type="nucleotide sequence ID" value="XM_018419564.1"/>
</dbReference>
<dbReference type="OrthoDB" id="416253at2759"/>
<dbReference type="Pfam" id="PF00248">
    <property type="entry name" value="Aldo_ket_red"/>
    <property type="match status" value="2"/>
</dbReference>
<feature type="domain" description="NADP-dependent oxidoreductase" evidence="5">
    <location>
        <begin position="35"/>
        <end position="198"/>
    </location>
</feature>
<dbReference type="Gene3D" id="3.20.20.100">
    <property type="entry name" value="NADP-dependent oxidoreductase domain"/>
    <property type="match status" value="1"/>
</dbReference>